<name>A0A1F5S2H9_9BACT</name>
<dbReference type="Proteomes" id="UP000178323">
    <property type="component" value="Unassembled WGS sequence"/>
</dbReference>
<organism evidence="1 2">
    <name type="scientific">Candidatus Falkowbacteria bacterium RBG_13_39_14</name>
    <dbReference type="NCBI Taxonomy" id="1797985"/>
    <lineage>
        <taxon>Bacteria</taxon>
        <taxon>Candidatus Falkowiibacteriota</taxon>
    </lineage>
</organism>
<dbReference type="STRING" id="1797985.A2Y83_02640"/>
<evidence type="ECO:0000313" key="1">
    <source>
        <dbReference type="EMBL" id="OGF20900.1"/>
    </source>
</evidence>
<accession>A0A1F5S2H9</accession>
<dbReference type="EMBL" id="MFFS01000078">
    <property type="protein sequence ID" value="OGF20900.1"/>
    <property type="molecule type" value="Genomic_DNA"/>
</dbReference>
<gene>
    <name evidence="1" type="ORF">A2Y83_02640</name>
</gene>
<comment type="caution">
    <text evidence="1">The sequence shown here is derived from an EMBL/GenBank/DDBJ whole genome shotgun (WGS) entry which is preliminary data.</text>
</comment>
<protein>
    <submittedName>
        <fullName evidence="1">Uncharacterized protein</fullName>
    </submittedName>
</protein>
<sequence length="81" mass="9140">MENWEIKLSLRRIVRASSRGVPHKIFVGDDEGSPESARYFLVSSRARGFLSAFGGFGMTRNNSTPPKLANVSNDICRLRRR</sequence>
<reference evidence="1 2" key="1">
    <citation type="journal article" date="2016" name="Nat. Commun.">
        <title>Thousands of microbial genomes shed light on interconnected biogeochemical processes in an aquifer system.</title>
        <authorList>
            <person name="Anantharaman K."/>
            <person name="Brown C.T."/>
            <person name="Hug L.A."/>
            <person name="Sharon I."/>
            <person name="Castelle C.J."/>
            <person name="Probst A.J."/>
            <person name="Thomas B.C."/>
            <person name="Singh A."/>
            <person name="Wilkins M.J."/>
            <person name="Karaoz U."/>
            <person name="Brodie E.L."/>
            <person name="Williams K.H."/>
            <person name="Hubbard S.S."/>
            <person name="Banfield J.F."/>
        </authorList>
    </citation>
    <scope>NUCLEOTIDE SEQUENCE [LARGE SCALE GENOMIC DNA]</scope>
</reference>
<dbReference type="AlphaFoldDB" id="A0A1F5S2H9"/>
<evidence type="ECO:0000313" key="2">
    <source>
        <dbReference type="Proteomes" id="UP000178323"/>
    </source>
</evidence>
<proteinExistence type="predicted"/>